<gene>
    <name evidence="5" type="ORF">SH1V18_39890</name>
</gene>
<dbReference type="AlphaFoldDB" id="A0A9W5YGI3"/>
<protein>
    <recommendedName>
        <fullName evidence="4">HTH araC/xylS-type domain-containing protein</fullName>
    </recommendedName>
</protein>
<dbReference type="Gene3D" id="1.10.10.60">
    <property type="entry name" value="Homeodomain-like"/>
    <property type="match status" value="2"/>
</dbReference>
<evidence type="ECO:0000313" key="6">
    <source>
        <dbReference type="Proteomes" id="UP001144256"/>
    </source>
</evidence>
<dbReference type="SUPFAM" id="SSF51215">
    <property type="entry name" value="Regulatory protein AraC"/>
    <property type="match status" value="1"/>
</dbReference>
<dbReference type="InterPro" id="IPR014710">
    <property type="entry name" value="RmlC-like_jellyroll"/>
</dbReference>
<evidence type="ECO:0000256" key="2">
    <source>
        <dbReference type="ARBA" id="ARBA00023125"/>
    </source>
</evidence>
<keyword evidence="6" id="KW-1185">Reference proteome</keyword>
<dbReference type="EMBL" id="BRLB01000018">
    <property type="protein sequence ID" value="GKX31509.1"/>
    <property type="molecule type" value="Genomic_DNA"/>
</dbReference>
<keyword evidence="2" id="KW-0238">DNA-binding</keyword>
<dbReference type="RefSeq" id="WP_281818627.1">
    <property type="nucleotide sequence ID" value="NZ_BRLB01000018.1"/>
</dbReference>
<evidence type="ECO:0000313" key="5">
    <source>
        <dbReference type="EMBL" id="GKX31509.1"/>
    </source>
</evidence>
<comment type="caution">
    <text evidence="5">The sequence shown here is derived from an EMBL/GenBank/DDBJ whole genome shotgun (WGS) entry which is preliminary data.</text>
</comment>
<dbReference type="SMART" id="SM00342">
    <property type="entry name" value="HTH_ARAC"/>
    <property type="match status" value="1"/>
</dbReference>
<accession>A0A9W5YGI3</accession>
<dbReference type="InterPro" id="IPR037923">
    <property type="entry name" value="HTH-like"/>
</dbReference>
<evidence type="ECO:0000259" key="4">
    <source>
        <dbReference type="PROSITE" id="PS01124"/>
    </source>
</evidence>
<dbReference type="PROSITE" id="PS00041">
    <property type="entry name" value="HTH_ARAC_FAMILY_1"/>
    <property type="match status" value="1"/>
</dbReference>
<keyword evidence="1" id="KW-0805">Transcription regulation</keyword>
<dbReference type="Pfam" id="PF02311">
    <property type="entry name" value="AraC_binding"/>
    <property type="match status" value="1"/>
</dbReference>
<dbReference type="InterPro" id="IPR018060">
    <property type="entry name" value="HTH_AraC"/>
</dbReference>
<dbReference type="PANTHER" id="PTHR43280">
    <property type="entry name" value="ARAC-FAMILY TRANSCRIPTIONAL REGULATOR"/>
    <property type="match status" value="1"/>
</dbReference>
<dbReference type="GO" id="GO:0043565">
    <property type="term" value="F:sequence-specific DNA binding"/>
    <property type="evidence" value="ECO:0007669"/>
    <property type="project" value="InterPro"/>
</dbReference>
<sequence length="391" mass="45958">MIKNITKISFASYGTIAKDLFDNIHIKDIDTQSTNLITTFNLNSFFVDETNHTIIDIEEGTALLYVYTSGTESNTFFLDKCVILHPDVFYKIIPLYNECVIKVKFNTETTILQMNNLSLDFSPDIKGLLKIDKIYTLFYQEFDEYFAFKGEKHDFWEITYVDQGELLTRIADKEFILTQGNFIFYAPNQYHTQKNNAKEPISFLTISFEMDFEQEDLFINKIFHCSHTLKTILEKILSEKDYNGLYSPDLIICYLKEFIIELLREFSNQNNLKKLHTSMQINTNNIYVNSALDYIYQNFNKKITINEIAHKISISPSYLSRIFKYVVGVTIIEYINNYRLEKSKEYIKSTELSLTQIAEILGFNSIHYFSKQFKKKYEISPIIYSKSLKNN</sequence>
<feature type="domain" description="HTH araC/xylS-type" evidence="4">
    <location>
        <begin position="289"/>
        <end position="387"/>
    </location>
</feature>
<dbReference type="SUPFAM" id="SSF46689">
    <property type="entry name" value="Homeodomain-like"/>
    <property type="match status" value="2"/>
</dbReference>
<proteinExistence type="predicted"/>
<keyword evidence="3" id="KW-0804">Transcription</keyword>
<name>A0A9W5YGI3_9FIRM</name>
<dbReference type="Gene3D" id="2.60.120.10">
    <property type="entry name" value="Jelly Rolls"/>
    <property type="match status" value="1"/>
</dbReference>
<evidence type="ECO:0000256" key="3">
    <source>
        <dbReference type="ARBA" id="ARBA00023163"/>
    </source>
</evidence>
<reference evidence="5" key="1">
    <citation type="submission" date="2022-06" db="EMBL/GenBank/DDBJ databases">
        <title>Vallitalea longa sp. nov., an anaerobic bacterium isolated from marine sediment.</title>
        <authorList>
            <person name="Hirano S."/>
            <person name="Terahara T."/>
            <person name="Mori K."/>
            <person name="Hamada M."/>
            <person name="Matsumoto R."/>
            <person name="Kobayashi T."/>
        </authorList>
    </citation>
    <scope>NUCLEOTIDE SEQUENCE</scope>
    <source>
        <strain evidence="5">SH18-1</strain>
    </source>
</reference>
<dbReference type="GO" id="GO:0003700">
    <property type="term" value="F:DNA-binding transcription factor activity"/>
    <property type="evidence" value="ECO:0007669"/>
    <property type="project" value="InterPro"/>
</dbReference>
<dbReference type="Pfam" id="PF12833">
    <property type="entry name" value="HTH_18"/>
    <property type="match status" value="1"/>
</dbReference>
<dbReference type="InterPro" id="IPR003313">
    <property type="entry name" value="AraC-bd"/>
</dbReference>
<dbReference type="InterPro" id="IPR009057">
    <property type="entry name" value="Homeodomain-like_sf"/>
</dbReference>
<organism evidence="5 6">
    <name type="scientific">Vallitalea longa</name>
    <dbReference type="NCBI Taxonomy" id="2936439"/>
    <lineage>
        <taxon>Bacteria</taxon>
        <taxon>Bacillati</taxon>
        <taxon>Bacillota</taxon>
        <taxon>Clostridia</taxon>
        <taxon>Lachnospirales</taxon>
        <taxon>Vallitaleaceae</taxon>
        <taxon>Vallitalea</taxon>
    </lineage>
</organism>
<evidence type="ECO:0000256" key="1">
    <source>
        <dbReference type="ARBA" id="ARBA00023015"/>
    </source>
</evidence>
<dbReference type="InterPro" id="IPR018062">
    <property type="entry name" value="HTH_AraC-typ_CS"/>
</dbReference>
<dbReference type="PROSITE" id="PS01124">
    <property type="entry name" value="HTH_ARAC_FAMILY_2"/>
    <property type="match status" value="1"/>
</dbReference>
<dbReference type="PANTHER" id="PTHR43280:SF10">
    <property type="entry name" value="REGULATORY PROTEIN POCR"/>
    <property type="match status" value="1"/>
</dbReference>
<dbReference type="Proteomes" id="UP001144256">
    <property type="component" value="Unassembled WGS sequence"/>
</dbReference>